<dbReference type="Gene3D" id="3.40.50.2000">
    <property type="entry name" value="Glycogen Phosphorylase B"/>
    <property type="match status" value="1"/>
</dbReference>
<dbReference type="AlphaFoldDB" id="A0AAV3QRD9"/>
<accession>A0AAV3QRD9</accession>
<dbReference type="EMBL" id="BAABME010022627">
    <property type="protein sequence ID" value="GAA0166223.1"/>
    <property type="molecule type" value="Genomic_DNA"/>
</dbReference>
<proteinExistence type="inferred from homology"/>
<keyword evidence="3" id="KW-0808">Transferase</keyword>
<gene>
    <name evidence="3" type="ORF">LIER_40147</name>
</gene>
<dbReference type="PANTHER" id="PTHR11926">
    <property type="entry name" value="GLUCOSYL/GLUCURONOSYL TRANSFERASES"/>
    <property type="match status" value="1"/>
</dbReference>
<dbReference type="SUPFAM" id="SSF53756">
    <property type="entry name" value="UDP-Glycosyltransferase/glycogen phosphorylase"/>
    <property type="match status" value="1"/>
</dbReference>
<evidence type="ECO:0000259" key="2">
    <source>
        <dbReference type="Pfam" id="PF26168"/>
    </source>
</evidence>
<evidence type="ECO:0000313" key="3">
    <source>
        <dbReference type="EMBL" id="GAA0166223.1"/>
    </source>
</evidence>
<dbReference type="Pfam" id="PF26168">
    <property type="entry name" value="Glyco_transf_N"/>
    <property type="match status" value="1"/>
</dbReference>
<feature type="domain" description="Glycosyltransferase N-terminal" evidence="2">
    <location>
        <begin position="8"/>
        <end position="54"/>
    </location>
</feature>
<dbReference type="GO" id="GO:0080044">
    <property type="term" value="F:quercetin 7-O-glucosyltransferase activity"/>
    <property type="evidence" value="ECO:0007669"/>
    <property type="project" value="TreeGrafter"/>
</dbReference>
<dbReference type="Proteomes" id="UP001454036">
    <property type="component" value="Unassembled WGS sequence"/>
</dbReference>
<comment type="similarity">
    <text evidence="1">Belongs to the UDP-glycosyltransferase family.</text>
</comment>
<dbReference type="GO" id="GO:0080043">
    <property type="term" value="F:quercetin 3-O-glucosyltransferase activity"/>
    <property type="evidence" value="ECO:0007669"/>
    <property type="project" value="TreeGrafter"/>
</dbReference>
<comment type="caution">
    <text evidence="3">The sequence shown here is derived from an EMBL/GenBank/DDBJ whole genome shotgun (WGS) entry which is preliminary data.</text>
</comment>
<dbReference type="InterPro" id="IPR058980">
    <property type="entry name" value="Glyco_transf_N"/>
</dbReference>
<evidence type="ECO:0000313" key="4">
    <source>
        <dbReference type="Proteomes" id="UP001454036"/>
    </source>
</evidence>
<dbReference type="PANTHER" id="PTHR11926:SF1311">
    <property type="entry name" value="UDP-GLYCOSYLTRANSFERASE 74F2"/>
    <property type="match status" value="1"/>
</dbReference>
<sequence>MKPYRAHILVIPYPVQGHINPMLQLSKRLVSKGLRATIAITKFISKTMQPKVDSLNFDTISDGYDEFGFAKAPNVHTYLEKLETEGSRTLNQLLRKQETLGHPIDCIIYDAQLPWALDVAKENEMVGAAFFTQPCGVNYVYYRLQQGLIELPLDSSKPVSIPGLPLMDPHDMPSFVDGSYPAYFELVLNQYNNVQQADLILVNSFYKLEEKVCCVTHAHA</sequence>
<organism evidence="3 4">
    <name type="scientific">Lithospermum erythrorhizon</name>
    <name type="common">Purple gromwell</name>
    <name type="synonym">Lithospermum officinale var. erythrorhizon</name>
    <dbReference type="NCBI Taxonomy" id="34254"/>
    <lineage>
        <taxon>Eukaryota</taxon>
        <taxon>Viridiplantae</taxon>
        <taxon>Streptophyta</taxon>
        <taxon>Embryophyta</taxon>
        <taxon>Tracheophyta</taxon>
        <taxon>Spermatophyta</taxon>
        <taxon>Magnoliopsida</taxon>
        <taxon>eudicotyledons</taxon>
        <taxon>Gunneridae</taxon>
        <taxon>Pentapetalae</taxon>
        <taxon>asterids</taxon>
        <taxon>lamiids</taxon>
        <taxon>Boraginales</taxon>
        <taxon>Boraginaceae</taxon>
        <taxon>Boraginoideae</taxon>
        <taxon>Lithospermeae</taxon>
        <taxon>Lithospermum</taxon>
    </lineage>
</organism>
<protein>
    <submittedName>
        <fullName evidence="3">Transferase</fullName>
    </submittedName>
</protein>
<keyword evidence="4" id="KW-1185">Reference proteome</keyword>
<reference evidence="3 4" key="1">
    <citation type="submission" date="2024-01" db="EMBL/GenBank/DDBJ databases">
        <title>The complete chloroplast genome sequence of Lithospermum erythrorhizon: insights into the phylogenetic relationship among Boraginaceae species and the maternal lineages of purple gromwells.</title>
        <authorList>
            <person name="Okada T."/>
            <person name="Watanabe K."/>
        </authorList>
    </citation>
    <scope>NUCLEOTIDE SEQUENCE [LARGE SCALE GENOMIC DNA]</scope>
</reference>
<evidence type="ECO:0000256" key="1">
    <source>
        <dbReference type="ARBA" id="ARBA00009995"/>
    </source>
</evidence>
<name>A0AAV3QRD9_LITER</name>